<evidence type="ECO:0000313" key="12">
    <source>
        <dbReference type="Proteomes" id="UP000838748"/>
    </source>
</evidence>
<dbReference type="InterPro" id="IPR013099">
    <property type="entry name" value="K_chnl_dom"/>
</dbReference>
<dbReference type="Pfam" id="PF07885">
    <property type="entry name" value="Ion_trans_2"/>
    <property type="match status" value="1"/>
</dbReference>
<keyword evidence="4 9" id="KW-1133">Transmembrane helix</keyword>
<keyword evidence="2" id="KW-0813">Transport</keyword>
<organism evidence="11 12">
    <name type="scientific">Vibrio marisflavi CECT 7928</name>
    <dbReference type="NCBI Taxonomy" id="634439"/>
    <lineage>
        <taxon>Bacteria</taxon>
        <taxon>Pseudomonadati</taxon>
        <taxon>Pseudomonadota</taxon>
        <taxon>Gammaproteobacteria</taxon>
        <taxon>Vibrionales</taxon>
        <taxon>Vibrionaceae</taxon>
        <taxon>Vibrio</taxon>
    </lineage>
</organism>
<feature type="domain" description="Potassium channel" evidence="10">
    <location>
        <begin position="37"/>
        <end position="113"/>
    </location>
</feature>
<keyword evidence="8" id="KW-0175">Coiled coil</keyword>
<accession>A0ABN8E7H5</accession>
<feature type="coiled-coil region" evidence="8">
    <location>
        <begin position="125"/>
        <end position="152"/>
    </location>
</feature>
<dbReference type="Gene3D" id="1.10.287.70">
    <property type="match status" value="1"/>
</dbReference>
<keyword evidence="12" id="KW-1185">Reference proteome</keyword>
<keyword evidence="3 9" id="KW-0812">Transmembrane</keyword>
<evidence type="ECO:0000256" key="6">
    <source>
        <dbReference type="ARBA" id="ARBA00023136"/>
    </source>
</evidence>
<evidence type="ECO:0000256" key="4">
    <source>
        <dbReference type="ARBA" id="ARBA00022989"/>
    </source>
</evidence>
<keyword evidence="5" id="KW-0406">Ion transport</keyword>
<evidence type="ECO:0000256" key="2">
    <source>
        <dbReference type="ARBA" id="ARBA00022448"/>
    </source>
</evidence>
<dbReference type="PANTHER" id="PTHR11537:SF254">
    <property type="entry name" value="POTASSIUM VOLTAGE-GATED CHANNEL PROTEIN SHAB"/>
    <property type="match status" value="1"/>
</dbReference>
<dbReference type="EMBL" id="CAKLDM010000002">
    <property type="protein sequence ID" value="CAH0539913.1"/>
    <property type="molecule type" value="Genomic_DNA"/>
</dbReference>
<evidence type="ECO:0000256" key="9">
    <source>
        <dbReference type="SAM" id="Phobius"/>
    </source>
</evidence>
<dbReference type="RefSeq" id="WP_237361965.1">
    <property type="nucleotide sequence ID" value="NZ_CAKLDM010000002.1"/>
</dbReference>
<dbReference type="GO" id="GO:0034220">
    <property type="term" value="P:monoatomic ion transmembrane transport"/>
    <property type="evidence" value="ECO:0007669"/>
    <property type="project" value="UniProtKB-KW"/>
</dbReference>
<evidence type="ECO:0000256" key="1">
    <source>
        <dbReference type="ARBA" id="ARBA00004141"/>
    </source>
</evidence>
<evidence type="ECO:0000256" key="8">
    <source>
        <dbReference type="SAM" id="Coils"/>
    </source>
</evidence>
<reference evidence="11" key="1">
    <citation type="submission" date="2021-11" db="EMBL/GenBank/DDBJ databases">
        <authorList>
            <person name="Rodrigo-Torres L."/>
            <person name="Arahal R. D."/>
            <person name="Lucena T."/>
        </authorList>
    </citation>
    <scope>NUCLEOTIDE SEQUENCE</scope>
    <source>
        <strain evidence="11">CECT 7928</strain>
    </source>
</reference>
<comment type="caution">
    <text evidence="11">The sequence shown here is derived from an EMBL/GenBank/DDBJ whole genome shotgun (WGS) entry which is preliminary data.</text>
</comment>
<dbReference type="InterPro" id="IPR028325">
    <property type="entry name" value="VG_K_chnl"/>
</dbReference>
<keyword evidence="6 9" id="KW-0472">Membrane</keyword>
<comment type="subcellular location">
    <subcellularLocation>
        <location evidence="1">Membrane</location>
        <topology evidence="1">Multi-pass membrane protein</topology>
    </subcellularLocation>
</comment>
<evidence type="ECO:0000259" key="10">
    <source>
        <dbReference type="Pfam" id="PF07885"/>
    </source>
</evidence>
<keyword evidence="7 11" id="KW-0407">Ion channel</keyword>
<evidence type="ECO:0000256" key="7">
    <source>
        <dbReference type="ARBA" id="ARBA00023303"/>
    </source>
</evidence>
<gene>
    <name evidence="11" type="primary">kcsA</name>
    <name evidence="11" type="ORF">VMF7928_02521</name>
</gene>
<sequence length="158" mass="17774">MGIIDKIVNKLGCYKIDEFGVKNYNYRVIGFLALLLYLLLTIFLGLIAFFAEVKAPHSNITSVGDAIWLMFMSSSTIGFGDHYPVTIVGRLAVFTMFLFGVGILGVVGSLYAKRMLGFSDTGVKNRELRKQNREILKRLKLLEEKIEQSTRSSTSKHE</sequence>
<evidence type="ECO:0000256" key="5">
    <source>
        <dbReference type="ARBA" id="ARBA00023065"/>
    </source>
</evidence>
<dbReference type="PANTHER" id="PTHR11537">
    <property type="entry name" value="VOLTAGE-GATED POTASSIUM CHANNEL"/>
    <property type="match status" value="1"/>
</dbReference>
<feature type="transmembrane region" description="Helical" evidence="9">
    <location>
        <begin position="28"/>
        <end position="51"/>
    </location>
</feature>
<dbReference type="Proteomes" id="UP000838748">
    <property type="component" value="Unassembled WGS sequence"/>
</dbReference>
<protein>
    <submittedName>
        <fullName evidence="11">PH-gated potassium channel KcsA</fullName>
    </submittedName>
</protein>
<dbReference type="SUPFAM" id="SSF81324">
    <property type="entry name" value="Voltage-gated potassium channels"/>
    <property type="match status" value="1"/>
</dbReference>
<feature type="transmembrane region" description="Helical" evidence="9">
    <location>
        <begin position="91"/>
        <end position="112"/>
    </location>
</feature>
<evidence type="ECO:0000313" key="11">
    <source>
        <dbReference type="EMBL" id="CAH0539913.1"/>
    </source>
</evidence>
<evidence type="ECO:0000256" key="3">
    <source>
        <dbReference type="ARBA" id="ARBA00022692"/>
    </source>
</evidence>
<proteinExistence type="predicted"/>
<name>A0ABN8E7H5_9VIBR</name>